<evidence type="ECO:0000313" key="8">
    <source>
        <dbReference type="Proteomes" id="UP000198804"/>
    </source>
</evidence>
<dbReference type="STRING" id="414703.SAMN04488125_102475"/>
<evidence type="ECO:0000256" key="4">
    <source>
        <dbReference type="ARBA" id="ARBA00023136"/>
    </source>
</evidence>
<feature type="transmembrane region" description="Helical" evidence="5">
    <location>
        <begin position="87"/>
        <end position="104"/>
    </location>
</feature>
<evidence type="ECO:0000313" key="7">
    <source>
        <dbReference type="EMBL" id="SFK57969.1"/>
    </source>
</evidence>
<dbReference type="RefSeq" id="WP_114435977.1">
    <property type="nucleotide sequence ID" value="NZ_FOSV01000002.1"/>
</dbReference>
<feature type="transmembrane region" description="Helical" evidence="5">
    <location>
        <begin position="120"/>
        <end position="142"/>
    </location>
</feature>
<accession>A0A1I4AQG2</accession>
<keyword evidence="3 5" id="KW-1133">Transmembrane helix</keyword>
<gene>
    <name evidence="7" type="ORF">SAMN04488125_102475</name>
</gene>
<dbReference type="GO" id="GO:0016020">
    <property type="term" value="C:membrane"/>
    <property type="evidence" value="ECO:0007669"/>
    <property type="project" value="UniProtKB-SubCell"/>
</dbReference>
<comment type="subcellular location">
    <subcellularLocation>
        <location evidence="1">Membrane</location>
        <topology evidence="1">Multi-pass membrane protein</topology>
    </subcellularLocation>
</comment>
<feature type="transmembrane region" description="Helical" evidence="5">
    <location>
        <begin position="225"/>
        <end position="244"/>
    </location>
</feature>
<evidence type="ECO:0000256" key="2">
    <source>
        <dbReference type="ARBA" id="ARBA00022692"/>
    </source>
</evidence>
<dbReference type="Pfam" id="PF06271">
    <property type="entry name" value="RDD"/>
    <property type="match status" value="1"/>
</dbReference>
<protein>
    <submittedName>
        <fullName evidence="7">RDD family protein</fullName>
    </submittedName>
</protein>
<dbReference type="Proteomes" id="UP000198804">
    <property type="component" value="Unassembled WGS sequence"/>
</dbReference>
<keyword evidence="8" id="KW-1185">Reference proteome</keyword>
<evidence type="ECO:0000256" key="3">
    <source>
        <dbReference type="ARBA" id="ARBA00022989"/>
    </source>
</evidence>
<sequence length="246" mass="26834">MTGTVELKTDERDVRSLARASVARAVRHGEITPETRLDGPEAVRAGDAHPLLFLAPPAPTSLPARLDWRDTAPHPWRRFAARMVDSGLIGNLLLTLLIGTFALFRPDEGGAALRFLDTKLGLAVSAIVETVMAIPLCALAVARCGSTPGKALFGIRLRQDGRRPNFRTMLRREWSVAARGQAFGLLLLGLAANAAAYRQLKREGRTPWDAANGLTVHHRPVTWGMTAWLLILLLLTLTGTLAFLPW</sequence>
<dbReference type="AlphaFoldDB" id="A0A1I4AQG2"/>
<dbReference type="EMBL" id="FOSV01000002">
    <property type="protein sequence ID" value="SFK57969.1"/>
    <property type="molecule type" value="Genomic_DNA"/>
</dbReference>
<feature type="domain" description="RDD" evidence="6">
    <location>
        <begin position="73"/>
        <end position="210"/>
    </location>
</feature>
<proteinExistence type="predicted"/>
<dbReference type="InterPro" id="IPR010432">
    <property type="entry name" value="RDD"/>
</dbReference>
<evidence type="ECO:0000259" key="6">
    <source>
        <dbReference type="Pfam" id="PF06271"/>
    </source>
</evidence>
<evidence type="ECO:0000256" key="1">
    <source>
        <dbReference type="ARBA" id="ARBA00004141"/>
    </source>
</evidence>
<organism evidence="7 8">
    <name type="scientific">Methylorubrum salsuginis</name>
    <dbReference type="NCBI Taxonomy" id="414703"/>
    <lineage>
        <taxon>Bacteria</taxon>
        <taxon>Pseudomonadati</taxon>
        <taxon>Pseudomonadota</taxon>
        <taxon>Alphaproteobacteria</taxon>
        <taxon>Hyphomicrobiales</taxon>
        <taxon>Methylobacteriaceae</taxon>
        <taxon>Methylorubrum</taxon>
    </lineage>
</organism>
<keyword evidence="4 5" id="KW-0472">Membrane</keyword>
<keyword evidence="2 5" id="KW-0812">Transmembrane</keyword>
<reference evidence="8" key="1">
    <citation type="submission" date="2016-10" db="EMBL/GenBank/DDBJ databases">
        <authorList>
            <person name="Varghese N."/>
            <person name="Submissions S."/>
        </authorList>
    </citation>
    <scope>NUCLEOTIDE SEQUENCE [LARGE SCALE GENOMIC DNA]</scope>
    <source>
        <strain evidence="8">CGMCC 1.6474</strain>
    </source>
</reference>
<name>A0A1I4AQG2_9HYPH</name>
<feature type="transmembrane region" description="Helical" evidence="5">
    <location>
        <begin position="176"/>
        <end position="197"/>
    </location>
</feature>
<evidence type="ECO:0000256" key="5">
    <source>
        <dbReference type="SAM" id="Phobius"/>
    </source>
</evidence>
<dbReference type="OrthoDB" id="198456at2"/>